<gene>
    <name evidence="5" type="ORF">ACHHYP_12806</name>
</gene>
<protein>
    <recommendedName>
        <fullName evidence="4">Tetratricopeptide repeat protein 5 OB fold domain-containing protein</fullName>
    </recommendedName>
</protein>
<comment type="caution">
    <text evidence="5">The sequence shown here is derived from an EMBL/GenBank/DDBJ whole genome shotgun (WGS) entry which is preliminary data.</text>
</comment>
<keyword evidence="2 3" id="KW-0802">TPR repeat</keyword>
<dbReference type="PANTHER" id="PTHR26312:SF87">
    <property type="entry name" value="TETRATRICOPEPTIDE REPEAT PROTEIN 5"/>
    <property type="match status" value="1"/>
</dbReference>
<dbReference type="Proteomes" id="UP000243579">
    <property type="component" value="Unassembled WGS sequence"/>
</dbReference>
<evidence type="ECO:0000256" key="2">
    <source>
        <dbReference type="ARBA" id="ARBA00022803"/>
    </source>
</evidence>
<evidence type="ECO:0000313" key="6">
    <source>
        <dbReference type="Proteomes" id="UP000243579"/>
    </source>
</evidence>
<dbReference type="Gene3D" id="2.40.50.550">
    <property type="match status" value="1"/>
</dbReference>
<dbReference type="PROSITE" id="PS50005">
    <property type="entry name" value="TPR"/>
    <property type="match status" value="1"/>
</dbReference>
<evidence type="ECO:0000313" key="5">
    <source>
        <dbReference type="EMBL" id="OQR84798.1"/>
    </source>
</evidence>
<dbReference type="SMART" id="SM00028">
    <property type="entry name" value="TPR"/>
    <property type="match status" value="2"/>
</dbReference>
<dbReference type="AlphaFoldDB" id="A0A1V9YGG6"/>
<sequence>MDAQTTDAVAAAKAKLDELYDVHDHYFCADKGDKQRRLQMLADEVIALVDAIKAEGNRSVRAALWYIKGKALDAFPIYDATAEQLLSQAAKLDPCNLDTWVALGNCLWKKGDLLMAKNCFENCLEYGLSKHALRSLSMVLRKLGTRPEDKVHHVRMSLQHAKQAVSLDLADGESWYVLGNAYLALFFGDTHSTIDLDRSLAAYTRAEKAGAGRNPDLHFNRANVFRYKEDYAEAVTSYLTAHELDPSLRAIEIVDSIAQFTKHVAALIQRKGRLSVKRISQLAAALPPAVVVQGRSPSLLAALKLGLNEGVVVALKLLADVPRNHEPPGSFIMMDGAETACAVSVYHLDSEAGVKIADDDTVYVLDPFLKVVALAHAGHSTSYHCVHVAEPHLFLINGKVVAESYAHAGVHLDNFDA</sequence>
<dbReference type="InterPro" id="IPR038645">
    <property type="entry name" value="TTC5_OB_sf"/>
</dbReference>
<dbReference type="Gene3D" id="1.25.40.10">
    <property type="entry name" value="Tetratricopeptide repeat domain"/>
    <property type="match status" value="1"/>
</dbReference>
<feature type="repeat" description="TPR" evidence="3">
    <location>
        <begin position="215"/>
        <end position="248"/>
    </location>
</feature>
<feature type="domain" description="Tetratricopeptide repeat protein 5 OB fold" evidence="4">
    <location>
        <begin position="300"/>
        <end position="407"/>
    </location>
</feature>
<dbReference type="InterPro" id="IPR013105">
    <property type="entry name" value="TPR_2"/>
</dbReference>
<reference evidence="5 6" key="1">
    <citation type="journal article" date="2014" name="Genome Biol. Evol.">
        <title>The secreted proteins of Achlya hypogyna and Thraustotheca clavata identify the ancestral oomycete secretome and reveal gene acquisitions by horizontal gene transfer.</title>
        <authorList>
            <person name="Misner I."/>
            <person name="Blouin N."/>
            <person name="Leonard G."/>
            <person name="Richards T.A."/>
            <person name="Lane C.E."/>
        </authorList>
    </citation>
    <scope>NUCLEOTIDE SEQUENCE [LARGE SCALE GENOMIC DNA]</scope>
    <source>
        <strain evidence="5 6">ATCC 48635</strain>
    </source>
</reference>
<dbReference type="InterPro" id="IPR032076">
    <property type="entry name" value="TTC5_OB"/>
</dbReference>
<dbReference type="OrthoDB" id="423589at2759"/>
<dbReference type="PANTHER" id="PTHR26312">
    <property type="entry name" value="TETRATRICOPEPTIDE REPEAT PROTEIN 5"/>
    <property type="match status" value="1"/>
</dbReference>
<keyword evidence="6" id="KW-1185">Reference proteome</keyword>
<dbReference type="STRING" id="1202772.A0A1V9YGG6"/>
<proteinExistence type="predicted"/>
<dbReference type="SUPFAM" id="SSF48452">
    <property type="entry name" value="TPR-like"/>
    <property type="match status" value="1"/>
</dbReference>
<evidence type="ECO:0000259" key="4">
    <source>
        <dbReference type="Pfam" id="PF16669"/>
    </source>
</evidence>
<dbReference type="Pfam" id="PF13181">
    <property type="entry name" value="TPR_8"/>
    <property type="match status" value="1"/>
</dbReference>
<name>A0A1V9YGG6_ACHHY</name>
<dbReference type="EMBL" id="JNBR01001834">
    <property type="protein sequence ID" value="OQR84798.1"/>
    <property type="molecule type" value="Genomic_DNA"/>
</dbReference>
<dbReference type="Pfam" id="PF16669">
    <property type="entry name" value="TTC5_OB"/>
    <property type="match status" value="1"/>
</dbReference>
<organism evidence="5 6">
    <name type="scientific">Achlya hypogyna</name>
    <name type="common">Oomycete</name>
    <name type="synonym">Protoachlya hypogyna</name>
    <dbReference type="NCBI Taxonomy" id="1202772"/>
    <lineage>
        <taxon>Eukaryota</taxon>
        <taxon>Sar</taxon>
        <taxon>Stramenopiles</taxon>
        <taxon>Oomycota</taxon>
        <taxon>Saprolegniomycetes</taxon>
        <taxon>Saprolegniales</taxon>
        <taxon>Achlyaceae</taxon>
        <taxon>Achlya</taxon>
    </lineage>
</organism>
<dbReference type="InterPro" id="IPR011990">
    <property type="entry name" value="TPR-like_helical_dom_sf"/>
</dbReference>
<evidence type="ECO:0000256" key="3">
    <source>
        <dbReference type="PROSITE-ProRule" id="PRU00339"/>
    </source>
</evidence>
<dbReference type="InterPro" id="IPR019734">
    <property type="entry name" value="TPR_rpt"/>
</dbReference>
<accession>A0A1V9YGG6</accession>
<evidence type="ECO:0000256" key="1">
    <source>
        <dbReference type="ARBA" id="ARBA00022737"/>
    </source>
</evidence>
<dbReference type="Pfam" id="PF07719">
    <property type="entry name" value="TPR_2"/>
    <property type="match status" value="1"/>
</dbReference>
<keyword evidence="1" id="KW-0677">Repeat</keyword>